<dbReference type="InterPro" id="IPR014825">
    <property type="entry name" value="DNA_alkylation"/>
</dbReference>
<keyword evidence="2" id="KW-1185">Reference proteome</keyword>
<organism evidence="1 2">
    <name type="scientific">Pontibacter aydingkolensis</name>
    <dbReference type="NCBI Taxonomy" id="1911536"/>
    <lineage>
        <taxon>Bacteria</taxon>
        <taxon>Pseudomonadati</taxon>
        <taxon>Bacteroidota</taxon>
        <taxon>Cytophagia</taxon>
        <taxon>Cytophagales</taxon>
        <taxon>Hymenobacteraceae</taxon>
        <taxon>Pontibacter</taxon>
    </lineage>
</organism>
<dbReference type="InterPro" id="IPR016024">
    <property type="entry name" value="ARM-type_fold"/>
</dbReference>
<reference evidence="1 2" key="1">
    <citation type="journal article" date="2016" name="Int. J. Syst. Evol. Microbiol.">
        <title>Pontibacter aydingkolensis sp. nov., isolated from soil of a salt lake.</title>
        <authorList>
            <person name="Osman G."/>
            <person name="Zhang T."/>
            <person name="Lou K."/>
            <person name="Gao Y."/>
            <person name="Chang W."/>
            <person name="Lin Q."/>
            <person name="Yang H.M."/>
            <person name="Huo X.D."/>
            <person name="Wang N."/>
        </authorList>
    </citation>
    <scope>NUCLEOTIDE SEQUENCE [LARGE SCALE GENOMIC DNA]</scope>
    <source>
        <strain evidence="1 2">KACC 19255</strain>
    </source>
</reference>
<dbReference type="SUPFAM" id="SSF48371">
    <property type="entry name" value="ARM repeat"/>
    <property type="match status" value="1"/>
</dbReference>
<dbReference type="Pfam" id="PF08713">
    <property type="entry name" value="DNA_alkylation"/>
    <property type="match status" value="1"/>
</dbReference>
<name>A0ABS7CSL2_9BACT</name>
<dbReference type="PANTHER" id="PTHR41291">
    <property type="entry name" value="DNA ALKYLATION REPAIR PROTEIN"/>
    <property type="match status" value="1"/>
</dbReference>
<accession>A0ABS7CSL2</accession>
<dbReference type="CDD" id="cd06561">
    <property type="entry name" value="AlkD_like"/>
    <property type="match status" value="1"/>
</dbReference>
<protein>
    <submittedName>
        <fullName evidence="1">DNA alkylation repair protein</fullName>
    </submittedName>
</protein>
<sequence>MTTPEIMQQLASLGCETTKNTLIKHGAREPVFGVKVGDLKPIQKKVKKNHMLAIELYATGNSDAMYLAGLIADEKIITKEDLQRWAEQAYWYMLSEYTVAWVAAESKYGFELAKEWIQSDNDRIATAGWSTLSNLGGIKPDTELDLDYLSQQLDLVQENIHSSPNRVRYTMNGFVIAMGAFVPALKDKAKAVAKAIGKVEVNMGTTSCKVPVALPYTEKVEMMGRHGKKKKMARC</sequence>
<dbReference type="PANTHER" id="PTHR41291:SF1">
    <property type="entry name" value="DNA ALKYLATION REPAIR PROTEIN"/>
    <property type="match status" value="1"/>
</dbReference>
<dbReference type="Proteomes" id="UP000813018">
    <property type="component" value="Unassembled WGS sequence"/>
</dbReference>
<proteinExistence type="predicted"/>
<evidence type="ECO:0000313" key="1">
    <source>
        <dbReference type="EMBL" id="MBW7466825.1"/>
    </source>
</evidence>
<dbReference type="EMBL" id="JAHYXK010000004">
    <property type="protein sequence ID" value="MBW7466825.1"/>
    <property type="molecule type" value="Genomic_DNA"/>
</dbReference>
<comment type="caution">
    <text evidence="1">The sequence shown here is derived from an EMBL/GenBank/DDBJ whole genome shotgun (WGS) entry which is preliminary data.</text>
</comment>
<gene>
    <name evidence="1" type="ORF">K0O23_07075</name>
</gene>
<evidence type="ECO:0000313" key="2">
    <source>
        <dbReference type="Proteomes" id="UP000813018"/>
    </source>
</evidence>